<sequence length="395" mass="44742">MAFKKIKKDVFFVGAIDWDRELFDELIPLNEGTSYNSYLVRGDEKVALIDTVEPSKTETLLENLKNLKVDRIDYLISQHAEQDHSGSIPKILELYPMAKVVTNSKCKEFLKELLLIDENKFITVNDGEELSLGNKTLKFILTPWVHWPETMSTYLEEDKIIFTCDFFGSHVASSELFVGENKDRVIEGAKRYYAEIMMPFRSSIRSNLKKIENLEIEMIAPSHGQIYDDPQIIKSAYEEWISDDVKNKVMIPYLSMHGSTEKMVERLVNDLISLDITVEPFNVVKMDIGRLAISLIDTATIVVATPTMLVGVNPAIAYSAYLVNALRPKTKFISFINSYSWGGQAIEQMKGMLSSVKAEIIDPVVVNGYPKESDLKAIDDLAQKILLKHRSIGIA</sequence>
<accession>A0A7V3RDG7</accession>
<dbReference type="InterPro" id="IPR036866">
    <property type="entry name" value="RibonucZ/Hydroxyglut_hydro"/>
</dbReference>
<dbReference type="GO" id="GO:0016491">
    <property type="term" value="F:oxidoreductase activity"/>
    <property type="evidence" value="ECO:0007669"/>
    <property type="project" value="InterPro"/>
</dbReference>
<dbReference type="SUPFAM" id="SSF52218">
    <property type="entry name" value="Flavoproteins"/>
    <property type="match status" value="1"/>
</dbReference>
<gene>
    <name evidence="3" type="ORF">ENX73_00240</name>
</gene>
<protein>
    <submittedName>
        <fullName evidence="3">FprA family A-type flavoprotein</fullName>
    </submittedName>
</protein>
<dbReference type="InterPro" id="IPR045761">
    <property type="entry name" value="ODP_dom"/>
</dbReference>
<dbReference type="InterPro" id="IPR001279">
    <property type="entry name" value="Metallo-B-lactamas"/>
</dbReference>
<proteinExistence type="inferred from homology"/>
<feature type="domain" description="Flavodoxin-like" evidence="2">
    <location>
        <begin position="249"/>
        <end position="386"/>
    </location>
</feature>
<comment type="similarity">
    <text evidence="1">In the N-terminal section; belongs to the zinc metallo-hydrolase group 3 family.</text>
</comment>
<dbReference type="InterPro" id="IPR016440">
    <property type="entry name" value="Rubredoxin-O_OxRdtase"/>
</dbReference>
<evidence type="ECO:0000256" key="1">
    <source>
        <dbReference type="ARBA" id="ARBA00007121"/>
    </source>
</evidence>
<dbReference type="SMART" id="SM00849">
    <property type="entry name" value="Lactamase_B"/>
    <property type="match status" value="1"/>
</dbReference>
<dbReference type="PIRSF" id="PIRSF005243">
    <property type="entry name" value="ROO"/>
    <property type="match status" value="1"/>
</dbReference>
<dbReference type="CDD" id="cd07709">
    <property type="entry name" value="flavodiiron_proteins_MBL-fold"/>
    <property type="match status" value="1"/>
</dbReference>
<dbReference type="InterPro" id="IPR008254">
    <property type="entry name" value="Flavodoxin/NO_synth"/>
</dbReference>
<dbReference type="Gene3D" id="3.40.50.360">
    <property type="match status" value="1"/>
</dbReference>
<dbReference type="Gene3D" id="3.60.15.10">
    <property type="entry name" value="Ribonuclease Z/Hydroxyacylglutathione hydrolase-like"/>
    <property type="match status" value="1"/>
</dbReference>
<comment type="caution">
    <text evidence="3">The sequence shown here is derived from an EMBL/GenBank/DDBJ whole genome shotgun (WGS) entry which is preliminary data.</text>
</comment>
<dbReference type="Pfam" id="PF19583">
    <property type="entry name" value="ODP"/>
    <property type="match status" value="1"/>
</dbReference>
<dbReference type="PANTHER" id="PTHR43717:SF1">
    <property type="entry name" value="ANAEROBIC NITRIC OXIDE REDUCTASE FLAVORUBREDOXIN"/>
    <property type="match status" value="1"/>
</dbReference>
<dbReference type="AlphaFoldDB" id="A0A7V3RDG7"/>
<dbReference type="GO" id="GO:0009055">
    <property type="term" value="F:electron transfer activity"/>
    <property type="evidence" value="ECO:0007669"/>
    <property type="project" value="InterPro"/>
</dbReference>
<reference evidence="3" key="1">
    <citation type="journal article" date="2020" name="mSystems">
        <title>Genome- and Community-Level Interaction Insights into Carbon Utilization and Element Cycling Functions of Hydrothermarchaeota in Hydrothermal Sediment.</title>
        <authorList>
            <person name="Zhou Z."/>
            <person name="Liu Y."/>
            <person name="Xu W."/>
            <person name="Pan J."/>
            <person name="Luo Z.H."/>
            <person name="Li M."/>
        </authorList>
    </citation>
    <scope>NUCLEOTIDE SEQUENCE [LARGE SCALE GENOMIC DNA]</scope>
    <source>
        <strain evidence="3">SpSt-966</strain>
    </source>
</reference>
<evidence type="ECO:0000259" key="2">
    <source>
        <dbReference type="PROSITE" id="PS50902"/>
    </source>
</evidence>
<organism evidence="3">
    <name type="scientific">Mesoaciditoga lauensis</name>
    <dbReference type="NCBI Taxonomy" id="1495039"/>
    <lineage>
        <taxon>Bacteria</taxon>
        <taxon>Thermotogati</taxon>
        <taxon>Thermotogota</taxon>
        <taxon>Thermotogae</taxon>
        <taxon>Mesoaciditogales</taxon>
        <taxon>Mesoaciditogaceae</taxon>
        <taxon>Mesoaciditoga</taxon>
    </lineage>
</organism>
<dbReference type="SUPFAM" id="SSF56281">
    <property type="entry name" value="Metallo-hydrolase/oxidoreductase"/>
    <property type="match status" value="1"/>
</dbReference>
<dbReference type="EMBL" id="DTPE01000009">
    <property type="protein sequence ID" value="HGE74541.1"/>
    <property type="molecule type" value="Genomic_DNA"/>
</dbReference>
<dbReference type="PANTHER" id="PTHR43717">
    <property type="entry name" value="ANAEROBIC NITRIC OXIDE REDUCTASE FLAVORUBREDOXIN"/>
    <property type="match status" value="1"/>
</dbReference>
<dbReference type="PROSITE" id="PS50902">
    <property type="entry name" value="FLAVODOXIN_LIKE"/>
    <property type="match status" value="1"/>
</dbReference>
<dbReference type="GO" id="GO:0046872">
    <property type="term" value="F:metal ion binding"/>
    <property type="evidence" value="ECO:0007669"/>
    <property type="project" value="InterPro"/>
</dbReference>
<dbReference type="GO" id="GO:0010181">
    <property type="term" value="F:FMN binding"/>
    <property type="evidence" value="ECO:0007669"/>
    <property type="project" value="InterPro"/>
</dbReference>
<evidence type="ECO:0000313" key="3">
    <source>
        <dbReference type="EMBL" id="HGE74541.1"/>
    </source>
</evidence>
<dbReference type="InterPro" id="IPR029039">
    <property type="entry name" value="Flavoprotein-like_sf"/>
</dbReference>
<name>A0A7V3RDG7_9BACT</name>